<dbReference type="InterPro" id="IPR036388">
    <property type="entry name" value="WH-like_DNA-bd_sf"/>
</dbReference>
<feature type="domain" description="Methylated-DNA-[protein]-cysteine S-methyltransferase DNA binding" evidence="2">
    <location>
        <begin position="113"/>
        <end position="194"/>
    </location>
</feature>
<keyword evidence="3" id="KW-0238">DNA-binding</keyword>
<dbReference type="RefSeq" id="WP_060566488.1">
    <property type="nucleotide sequence ID" value="NZ_CP040006.1"/>
</dbReference>
<dbReference type="AlphaFoldDB" id="A0A0V8RSE9"/>
<dbReference type="Pfam" id="PF01035">
    <property type="entry name" value="DNA_binding_1"/>
    <property type="match status" value="1"/>
</dbReference>
<dbReference type="GO" id="GO:0006281">
    <property type="term" value="P:DNA repair"/>
    <property type="evidence" value="ECO:0007669"/>
    <property type="project" value="InterPro"/>
</dbReference>
<dbReference type="SUPFAM" id="SSF53155">
    <property type="entry name" value="Methylated DNA-protein cysteine methyltransferase domain"/>
    <property type="match status" value="1"/>
</dbReference>
<dbReference type="EMBL" id="LLVT01000002">
    <property type="protein sequence ID" value="KSW10856.1"/>
    <property type="molecule type" value="Genomic_DNA"/>
</dbReference>
<dbReference type="NCBIfam" id="TIGR00589">
    <property type="entry name" value="ogt"/>
    <property type="match status" value="1"/>
</dbReference>
<dbReference type="InterPro" id="IPR014048">
    <property type="entry name" value="MethylDNA_cys_MeTrfase_DNA-bd"/>
</dbReference>
<accession>A0A0V8RSE9</accession>
<dbReference type="InterPro" id="IPR036217">
    <property type="entry name" value="MethylDNA_cys_MeTrfase_DNAb"/>
</dbReference>
<dbReference type="SUPFAM" id="SSF46767">
    <property type="entry name" value="Methylated DNA-protein cysteine methyltransferase, C-terminal domain"/>
    <property type="match status" value="1"/>
</dbReference>
<protein>
    <submittedName>
        <fullName evidence="3">DNA-binding protein</fullName>
    </submittedName>
</protein>
<evidence type="ECO:0000256" key="1">
    <source>
        <dbReference type="ARBA" id="ARBA00022763"/>
    </source>
</evidence>
<evidence type="ECO:0000313" key="3">
    <source>
        <dbReference type="EMBL" id="KSW10856.1"/>
    </source>
</evidence>
<dbReference type="PANTHER" id="PTHR10815">
    <property type="entry name" value="METHYLATED-DNA--PROTEIN-CYSTEINE METHYLTRANSFERASE"/>
    <property type="match status" value="1"/>
</dbReference>
<dbReference type="OrthoDB" id="9811249at2"/>
<dbReference type="Gene3D" id="3.30.160.70">
    <property type="entry name" value="Methylated DNA-protein cysteine methyltransferase domain"/>
    <property type="match status" value="1"/>
</dbReference>
<dbReference type="GO" id="GO:0003677">
    <property type="term" value="F:DNA binding"/>
    <property type="evidence" value="ECO:0007669"/>
    <property type="project" value="UniProtKB-KW"/>
</dbReference>
<dbReference type="PANTHER" id="PTHR10815:SF5">
    <property type="entry name" value="METHYLATED-DNA--PROTEIN-CYSTEINE METHYLTRANSFERASE"/>
    <property type="match status" value="1"/>
</dbReference>
<comment type="caution">
    <text evidence="3">The sequence shown here is derived from an EMBL/GenBank/DDBJ whole genome shotgun (WGS) entry which is preliminary data.</text>
</comment>
<proteinExistence type="predicted"/>
<keyword evidence="1" id="KW-0227">DNA damage</keyword>
<sequence>MPTESTPSSSDPALATYDSPIGSLTLAARGGSLVGLWVVGQRFFGCPIGIGEASARSALDLTSSVSRDSVRARAGWGEADARALGAAMSWLDGYFAGEAPSPATIPLAPEGTDFQRHVWEAMDAIPYGATRTYGHLTATLRDAGVPASAQAIGGAVGRNPLLLIRPCHRVVAATGPGGYAAGAEAKAWLLAHEAATASPVS</sequence>
<dbReference type="Gene3D" id="1.10.10.10">
    <property type="entry name" value="Winged helix-like DNA-binding domain superfamily/Winged helix DNA-binding domain"/>
    <property type="match status" value="1"/>
</dbReference>
<dbReference type="GO" id="GO:0003908">
    <property type="term" value="F:methylated-DNA-[protein]-cysteine S-methyltransferase activity"/>
    <property type="evidence" value="ECO:0007669"/>
    <property type="project" value="InterPro"/>
</dbReference>
<dbReference type="InterPro" id="IPR036631">
    <property type="entry name" value="MGMT_N_sf"/>
</dbReference>
<evidence type="ECO:0000313" key="4">
    <source>
        <dbReference type="Proteomes" id="UP000054686"/>
    </source>
</evidence>
<organism evidence="3 4">
    <name type="scientific">Schaalia odontolytica</name>
    <dbReference type="NCBI Taxonomy" id="1660"/>
    <lineage>
        <taxon>Bacteria</taxon>
        <taxon>Bacillati</taxon>
        <taxon>Actinomycetota</taxon>
        <taxon>Actinomycetes</taxon>
        <taxon>Actinomycetales</taxon>
        <taxon>Actinomycetaceae</taxon>
        <taxon>Schaalia</taxon>
    </lineage>
</organism>
<dbReference type="CDD" id="cd06445">
    <property type="entry name" value="ATase"/>
    <property type="match status" value="1"/>
</dbReference>
<reference evidence="3 4" key="1">
    <citation type="submission" date="2015-10" db="EMBL/GenBank/DDBJ databases">
        <title>Draft Genome of Actinomyces odontolyticus subsp. actinosynbacter strain XH001.</title>
        <authorList>
            <person name="Mclean J.S."/>
            <person name="He X."/>
        </authorList>
    </citation>
    <scope>NUCLEOTIDE SEQUENCE [LARGE SCALE GENOMIC DNA]</scope>
    <source>
        <strain evidence="3 4">XH001</strain>
    </source>
</reference>
<evidence type="ECO:0000259" key="2">
    <source>
        <dbReference type="Pfam" id="PF01035"/>
    </source>
</evidence>
<name>A0A0V8RSE9_9ACTO</name>
<dbReference type="Proteomes" id="UP000054686">
    <property type="component" value="Unassembled WGS sequence"/>
</dbReference>
<gene>
    <name evidence="3" type="ORF">APY09_05105</name>
</gene>